<dbReference type="Pfam" id="PF01396">
    <property type="entry name" value="Zn_ribbon_Top1"/>
    <property type="match status" value="1"/>
</dbReference>
<dbReference type="SUPFAM" id="SSF52540">
    <property type="entry name" value="P-loop containing nucleoside triphosphate hydrolases"/>
    <property type="match status" value="1"/>
</dbReference>
<dbReference type="InterPro" id="IPR013498">
    <property type="entry name" value="Topo_IA_Znf"/>
</dbReference>
<feature type="domain" description="UvrD-like helicase ATP-binding" evidence="10">
    <location>
        <begin position="214"/>
        <end position="679"/>
    </location>
</feature>
<dbReference type="Pfam" id="PF00580">
    <property type="entry name" value="UvrD-helicase"/>
    <property type="match status" value="1"/>
</dbReference>
<reference evidence="12" key="1">
    <citation type="submission" date="2019-02" db="EMBL/GenBank/DDBJ databases">
        <title>Complete genome sequence of Rhodoferax sp. Gr-4.</title>
        <authorList>
            <person name="Jin L."/>
        </authorList>
    </citation>
    <scope>NUCLEOTIDE SEQUENCE [LARGE SCALE GENOMIC DNA]</scope>
    <source>
        <strain evidence="12">Gr-4</strain>
    </source>
</reference>
<keyword evidence="3 9" id="KW-0347">Helicase</keyword>
<dbReference type="Gene3D" id="3.40.50.300">
    <property type="entry name" value="P-loop containing nucleotide triphosphate hydrolases"/>
    <property type="match status" value="3"/>
</dbReference>
<keyword evidence="5" id="KW-0413">Isomerase</keyword>
<feature type="binding site" evidence="9">
    <location>
        <begin position="235"/>
        <end position="242"/>
    </location>
    <ligand>
        <name>ATP</name>
        <dbReference type="ChEBI" id="CHEBI:30616"/>
    </ligand>
</feature>
<keyword evidence="2 9" id="KW-0378">Hydrolase</keyword>
<dbReference type="PANTHER" id="PTHR11070:SF63">
    <property type="entry name" value="DNA HELICASE IV"/>
    <property type="match status" value="1"/>
</dbReference>
<evidence type="ECO:0000256" key="8">
    <source>
        <dbReference type="ARBA" id="ARBA00048988"/>
    </source>
</evidence>
<dbReference type="Pfam" id="PF12462">
    <property type="entry name" value="Helicase_IV_N"/>
    <property type="match status" value="1"/>
</dbReference>
<evidence type="ECO:0000256" key="5">
    <source>
        <dbReference type="ARBA" id="ARBA00023235"/>
    </source>
</evidence>
<sequence length="922" mass="103764">MAAEINKTWGASSFGKLFTGAPDWQLTLQGEQFTLKVNQSTLAGNVLELSDVTVKRGIIWSAIGMSRSGGRRISLDGIPNSNAERLRQEIQTAVERIRYQARVAELLRTFKSSITPVMTWAAQMIQAAKAQLQSKGWLTREFVERQQRDKPTGLSDLLSAPEVVRHIEGESEQVQKAFKLWKQDLQEFAHDANERQLAKQLSASKQFFETVEKSPLTQEQAKAVVCLDNRVLLVASAGSGKTSTMVAKAGYALKNGYFEPERMLLLAFNSDAAEELGQRIKERLTPLGLPAERVVAKTFHAFGLDVIGQATGKRPSLAPWAEDSGKDLEHLLAIVDDLKDRDVVFRASWDIFRIVLGQDLPKFGKEEESPDSWDGNSKQEGFRTLNNEVVKSRGEQVLANWLFYNGVKYVYESDYKVDTADAQHRQYKPDFYFPDAGAYLEHWAVNEKGETPPSFVGYKEGMTWKREIHAKHKTKLLETTMADLWSGKAFQYLETELPKLGITLDPNPERPVPGRAPIENPRLARTIRSFITHCKSNRLSQSELRARLDSGVAGNFKFRHTLFLRLAERISEEWEARLKQANCIDFDDMLNLATDCIEQGRWTSPYDLVMVDEFQDASQARARLVAALVNAPNKHLFAVGDDWQSINRFAGADLGVMTDFESKFGRAVTLKLETTFRCPQGLCDISSAFVQKNPAQLRKVVRSSQPKVDDPVSIVRVDDETQIRTAVAKRVAQIAEAVSPGRKQKVLLLGRYRKDRSYLPLDYDQTRIELEFITVHSSKGLEGDHVILPRVTSETLGFPSGVADDPVLRLAMPGGDGYEFSEERRLFYVALTRARKTVTLVTVAHRESPFITELVKEHRIGLRKLDGSVGSEELCPQCGKGFMVQRRGKYGLFMGCSAFPKCKHTQKVQHGSDKSSVRQRNR</sequence>
<evidence type="ECO:0000256" key="7">
    <source>
        <dbReference type="ARBA" id="ARBA00034808"/>
    </source>
</evidence>
<keyword evidence="1 9" id="KW-0547">Nucleotide-binding</keyword>
<evidence type="ECO:0000256" key="3">
    <source>
        <dbReference type="ARBA" id="ARBA00022806"/>
    </source>
</evidence>
<dbReference type="InterPro" id="IPR014016">
    <property type="entry name" value="UvrD-like_ATP-bd"/>
</dbReference>
<dbReference type="GO" id="GO:0005694">
    <property type="term" value="C:chromosome"/>
    <property type="evidence" value="ECO:0007669"/>
    <property type="project" value="InterPro"/>
</dbReference>
<reference evidence="12" key="2">
    <citation type="journal article" date="2020" name="Int. J. Syst. Evol. Microbiol.">
        <title>Genomic insights into a novel species Rhodoferax aquaticus sp. nov., isolated from freshwater.</title>
        <authorList>
            <person name="Li T."/>
            <person name="Zhuo Y."/>
            <person name="Jin C.Z."/>
            <person name="Wu X."/>
            <person name="Ko S.R."/>
            <person name="Jin F.J."/>
            <person name="Ahn C.Y."/>
            <person name="Oh H.M."/>
            <person name="Lee H.G."/>
            <person name="Jin L."/>
        </authorList>
    </citation>
    <scope>NUCLEOTIDE SEQUENCE [LARGE SCALE GENOMIC DNA]</scope>
    <source>
        <strain evidence="12">Gr-4</strain>
    </source>
</reference>
<comment type="catalytic activity">
    <reaction evidence="8">
        <text>ATP + H2O = ADP + phosphate + H(+)</text>
        <dbReference type="Rhea" id="RHEA:13065"/>
        <dbReference type="ChEBI" id="CHEBI:15377"/>
        <dbReference type="ChEBI" id="CHEBI:15378"/>
        <dbReference type="ChEBI" id="CHEBI:30616"/>
        <dbReference type="ChEBI" id="CHEBI:43474"/>
        <dbReference type="ChEBI" id="CHEBI:456216"/>
        <dbReference type="EC" id="5.6.2.4"/>
    </reaction>
</comment>
<dbReference type="Proteomes" id="UP000317365">
    <property type="component" value="Chromosome"/>
</dbReference>
<dbReference type="Gene3D" id="3.30.65.10">
    <property type="entry name" value="Bacterial Topoisomerase I, domain 1"/>
    <property type="match status" value="1"/>
</dbReference>
<name>A0A515EV63_9BURK</name>
<dbReference type="GO" id="GO:0016887">
    <property type="term" value="F:ATP hydrolysis activity"/>
    <property type="evidence" value="ECO:0007669"/>
    <property type="project" value="RHEA"/>
</dbReference>
<evidence type="ECO:0000313" key="12">
    <source>
        <dbReference type="Proteomes" id="UP000317365"/>
    </source>
</evidence>
<evidence type="ECO:0000256" key="1">
    <source>
        <dbReference type="ARBA" id="ARBA00022741"/>
    </source>
</evidence>
<evidence type="ECO:0000259" key="10">
    <source>
        <dbReference type="PROSITE" id="PS51198"/>
    </source>
</evidence>
<dbReference type="GO" id="GO:0006265">
    <property type="term" value="P:DNA topological change"/>
    <property type="evidence" value="ECO:0007669"/>
    <property type="project" value="InterPro"/>
</dbReference>
<dbReference type="EC" id="5.6.2.4" evidence="7"/>
<accession>A0A515EV63</accession>
<dbReference type="GO" id="GO:0043138">
    <property type="term" value="F:3'-5' DNA helicase activity"/>
    <property type="evidence" value="ECO:0007669"/>
    <property type="project" value="UniProtKB-EC"/>
</dbReference>
<evidence type="ECO:0000313" key="11">
    <source>
        <dbReference type="EMBL" id="QDL56443.1"/>
    </source>
</evidence>
<keyword evidence="12" id="KW-1185">Reference proteome</keyword>
<dbReference type="InterPro" id="IPR014017">
    <property type="entry name" value="DNA_helicase_UvrD-like_C"/>
</dbReference>
<dbReference type="InterPro" id="IPR027417">
    <property type="entry name" value="P-loop_NTPase"/>
</dbReference>
<evidence type="ECO:0000256" key="2">
    <source>
        <dbReference type="ARBA" id="ARBA00022801"/>
    </source>
</evidence>
<dbReference type="RefSeq" id="WP_142813878.1">
    <property type="nucleotide sequence ID" value="NZ_CP036282.1"/>
</dbReference>
<dbReference type="GO" id="GO:0003677">
    <property type="term" value="F:DNA binding"/>
    <property type="evidence" value="ECO:0007669"/>
    <property type="project" value="InterPro"/>
</dbReference>
<dbReference type="Pfam" id="PF13361">
    <property type="entry name" value="UvrD_C"/>
    <property type="match status" value="1"/>
</dbReference>
<dbReference type="AlphaFoldDB" id="A0A515EV63"/>
<dbReference type="KEGG" id="rhg:EXZ61_21045"/>
<evidence type="ECO:0000256" key="4">
    <source>
        <dbReference type="ARBA" id="ARBA00022840"/>
    </source>
</evidence>
<dbReference type="InterPro" id="IPR022161">
    <property type="entry name" value="Helicase_IV_N"/>
</dbReference>
<organism evidence="11 12">
    <name type="scientific">Rhodoferax aquaticus</name>
    <dbReference type="NCBI Taxonomy" id="2527691"/>
    <lineage>
        <taxon>Bacteria</taxon>
        <taxon>Pseudomonadati</taxon>
        <taxon>Pseudomonadota</taxon>
        <taxon>Betaproteobacteria</taxon>
        <taxon>Burkholderiales</taxon>
        <taxon>Comamonadaceae</taxon>
        <taxon>Rhodoferax</taxon>
    </lineage>
</organism>
<dbReference type="GO" id="GO:0000725">
    <property type="term" value="P:recombinational repair"/>
    <property type="evidence" value="ECO:0007669"/>
    <property type="project" value="TreeGrafter"/>
</dbReference>
<dbReference type="GO" id="GO:0005829">
    <property type="term" value="C:cytosol"/>
    <property type="evidence" value="ECO:0007669"/>
    <property type="project" value="TreeGrafter"/>
</dbReference>
<gene>
    <name evidence="11" type="ORF">EXZ61_21045</name>
</gene>
<protein>
    <recommendedName>
        <fullName evidence="7">DNA 3'-5' helicase</fullName>
        <ecNumber evidence="7">5.6.2.4</ecNumber>
    </recommendedName>
</protein>
<comment type="catalytic activity">
    <reaction evidence="6">
        <text>Couples ATP hydrolysis with the unwinding of duplex DNA by translocating in the 3'-5' direction.</text>
        <dbReference type="EC" id="5.6.2.4"/>
    </reaction>
</comment>
<dbReference type="GO" id="GO:0003916">
    <property type="term" value="F:DNA topoisomerase activity"/>
    <property type="evidence" value="ECO:0007669"/>
    <property type="project" value="InterPro"/>
</dbReference>
<keyword evidence="4 9" id="KW-0067">ATP-binding</keyword>
<dbReference type="InterPro" id="IPR000212">
    <property type="entry name" value="DNA_helicase_UvrD/REP"/>
</dbReference>
<evidence type="ECO:0000256" key="9">
    <source>
        <dbReference type="PROSITE-ProRule" id="PRU00560"/>
    </source>
</evidence>
<evidence type="ECO:0000256" key="6">
    <source>
        <dbReference type="ARBA" id="ARBA00034617"/>
    </source>
</evidence>
<dbReference type="PROSITE" id="PS51198">
    <property type="entry name" value="UVRD_HELICASE_ATP_BIND"/>
    <property type="match status" value="1"/>
</dbReference>
<dbReference type="SUPFAM" id="SSF57783">
    <property type="entry name" value="Zinc beta-ribbon"/>
    <property type="match status" value="1"/>
</dbReference>
<dbReference type="PANTHER" id="PTHR11070">
    <property type="entry name" value="UVRD / RECB / PCRA DNA HELICASE FAMILY MEMBER"/>
    <property type="match status" value="1"/>
</dbReference>
<dbReference type="Gene3D" id="3.40.91.30">
    <property type="match status" value="1"/>
</dbReference>
<dbReference type="EMBL" id="CP036282">
    <property type="protein sequence ID" value="QDL56443.1"/>
    <property type="molecule type" value="Genomic_DNA"/>
</dbReference>
<dbReference type="GO" id="GO:0005524">
    <property type="term" value="F:ATP binding"/>
    <property type="evidence" value="ECO:0007669"/>
    <property type="project" value="UniProtKB-UniRule"/>
</dbReference>
<proteinExistence type="predicted"/>